<dbReference type="PANTHER" id="PTHR12280">
    <property type="entry name" value="PANTOTHENATE KINASE"/>
    <property type="match status" value="1"/>
</dbReference>
<dbReference type="EMBL" id="JADAQX010000046">
    <property type="protein sequence ID" value="KAF8822509.1"/>
    <property type="molecule type" value="Genomic_DNA"/>
</dbReference>
<dbReference type="SUPFAM" id="SSF53067">
    <property type="entry name" value="Actin-like ATPase domain"/>
    <property type="match status" value="1"/>
</dbReference>
<dbReference type="PANTHER" id="PTHR12280:SF20">
    <property type="entry name" value="4'-PHOSPHOPANTETHEINE PHOSPHATASE"/>
    <property type="match status" value="1"/>
</dbReference>
<sequence length="553" mass="61231">MGNHIGIEVGSYGVQVGCLLCGNSSRNTELSSNNLEDFLTISDRVMRDDPFFAHVEETPVVSFSPQSHSCTPTEESESRTGFPQLLRPCNLKLKWKNISTENERSHGIGLTGMFPGNKDEENLISFLDALKSYFEILCEVLTTSSSQLPFSRVYMWNLPKEAIDTAISLCIPYIMHKTVVLTGIGSKELTEKLKWGWGDITAVKLEKEVPCILKAIDYVLYNGPECVFSYERTHRALNEVLPDPNDYYEQQITEADKLSFYPFLLVNLKAGVSFFKVTSPTQSSRIGGSTIGGATFMGLCRLLSDDANTPEEAMLSAHNGNNTKCDMLVSDIYGGGYNTVGLPGHVIASTFGKLQTLAFVDSTSDDEMDEMPPESLVSDIGMKIPRPSDSDIIRSLLTMMSYNVMQQAFFHSRIHNLPRIVLVGFLLDIPAFLASIQHSINFWSQGDCKIHFFRLSPFLATLGAALYSVEATADNEKEFSDEAQEHDVKTKLESFLLDARGCAEIHGECAGYVNYNGKAVTLLHSPNISFILPAYTENNSCTIESPTSSFMQS</sequence>
<proteinExistence type="predicted"/>
<dbReference type="Gene3D" id="3.30.420.40">
    <property type="match status" value="1"/>
</dbReference>
<dbReference type="Gene3D" id="6.10.10.60">
    <property type="match status" value="1"/>
</dbReference>
<dbReference type="InterPro" id="IPR043129">
    <property type="entry name" value="ATPase_NBD"/>
</dbReference>
<keyword evidence="4" id="KW-0418">Kinase</keyword>
<name>A0ABQ7JF53_9APIC</name>
<gene>
    <name evidence="4" type="ORF">IE077_003569</name>
</gene>
<keyword evidence="4" id="KW-0808">Transferase</keyword>
<reference evidence="4 5" key="1">
    <citation type="journal article" date="2020" name="bioRxiv">
        <title>Metabolic contributions of an alphaproteobacterial endosymbiont in the apicomplexan Cardiosporidium cionae.</title>
        <authorList>
            <person name="Hunter E.S."/>
            <person name="Paight C.J."/>
            <person name="Lane C.E."/>
        </authorList>
    </citation>
    <scope>NUCLEOTIDE SEQUENCE [LARGE SCALE GENOMIC DNA]</scope>
    <source>
        <strain evidence="4">ESH_2018</strain>
    </source>
</reference>
<dbReference type="Pfam" id="PF03630">
    <property type="entry name" value="Fumble"/>
    <property type="match status" value="1"/>
</dbReference>
<keyword evidence="2" id="KW-0067">ATP-binding</keyword>
<organism evidence="4 5">
    <name type="scientific">Cardiosporidium cionae</name>
    <dbReference type="NCBI Taxonomy" id="476202"/>
    <lineage>
        <taxon>Eukaryota</taxon>
        <taxon>Sar</taxon>
        <taxon>Alveolata</taxon>
        <taxon>Apicomplexa</taxon>
        <taxon>Aconoidasida</taxon>
        <taxon>Nephromycida</taxon>
        <taxon>Cardiosporidium</taxon>
    </lineage>
</organism>
<keyword evidence="3" id="KW-0173">Coenzyme A biosynthesis</keyword>
<evidence type="ECO:0000313" key="5">
    <source>
        <dbReference type="Proteomes" id="UP000823046"/>
    </source>
</evidence>
<evidence type="ECO:0000256" key="3">
    <source>
        <dbReference type="ARBA" id="ARBA00022993"/>
    </source>
</evidence>
<protein>
    <submittedName>
        <fullName evidence="4">Pantothenate kinase</fullName>
    </submittedName>
</protein>
<keyword evidence="1" id="KW-0547">Nucleotide-binding</keyword>
<dbReference type="Proteomes" id="UP000823046">
    <property type="component" value="Unassembled WGS sequence"/>
</dbReference>
<accession>A0ABQ7JF53</accession>
<evidence type="ECO:0000313" key="4">
    <source>
        <dbReference type="EMBL" id="KAF8822509.1"/>
    </source>
</evidence>
<evidence type="ECO:0000256" key="1">
    <source>
        <dbReference type="ARBA" id="ARBA00022741"/>
    </source>
</evidence>
<keyword evidence="5" id="KW-1185">Reference proteome</keyword>
<dbReference type="InterPro" id="IPR004567">
    <property type="entry name" value="Type_II_PanK"/>
</dbReference>
<comment type="caution">
    <text evidence="4">The sequence shown here is derived from an EMBL/GenBank/DDBJ whole genome shotgun (WGS) entry which is preliminary data.</text>
</comment>
<dbReference type="GO" id="GO:0016301">
    <property type="term" value="F:kinase activity"/>
    <property type="evidence" value="ECO:0007669"/>
    <property type="project" value="UniProtKB-KW"/>
</dbReference>
<evidence type="ECO:0000256" key="2">
    <source>
        <dbReference type="ARBA" id="ARBA00022840"/>
    </source>
</evidence>